<dbReference type="EMBL" id="AAWS01000034">
    <property type="protein sequence ID" value="EAY26456.1"/>
    <property type="molecule type" value="Genomic_DNA"/>
</dbReference>
<keyword evidence="2" id="KW-1185">Reference proteome</keyword>
<protein>
    <submittedName>
        <fullName evidence="1">Uncharacterized protein</fullName>
    </submittedName>
</protein>
<comment type="caution">
    <text evidence="1">The sequence shown here is derived from an EMBL/GenBank/DDBJ whole genome shotgun (WGS) entry which is preliminary data.</text>
</comment>
<gene>
    <name evidence="1" type="ORF">M23134_07051</name>
</gene>
<dbReference type="AlphaFoldDB" id="A1ZT66"/>
<reference evidence="1 2" key="1">
    <citation type="submission" date="2007-01" db="EMBL/GenBank/DDBJ databases">
        <authorList>
            <person name="Haygood M."/>
            <person name="Podell S."/>
            <person name="Anderson C."/>
            <person name="Hopkinson B."/>
            <person name="Roe K."/>
            <person name="Barbeau K."/>
            <person name="Gaasterland T."/>
            <person name="Ferriera S."/>
            <person name="Johnson J."/>
            <person name="Kravitz S."/>
            <person name="Beeson K."/>
            <person name="Sutton G."/>
            <person name="Rogers Y.-H."/>
            <person name="Friedman R."/>
            <person name="Frazier M."/>
            <person name="Venter J.C."/>
        </authorList>
    </citation>
    <scope>NUCLEOTIDE SEQUENCE [LARGE SCALE GENOMIC DNA]</scope>
    <source>
        <strain evidence="1 2">ATCC 23134</strain>
    </source>
</reference>
<organism evidence="1 2">
    <name type="scientific">Microscilla marina ATCC 23134</name>
    <dbReference type="NCBI Taxonomy" id="313606"/>
    <lineage>
        <taxon>Bacteria</taxon>
        <taxon>Pseudomonadati</taxon>
        <taxon>Bacteroidota</taxon>
        <taxon>Cytophagia</taxon>
        <taxon>Cytophagales</taxon>
        <taxon>Microscillaceae</taxon>
        <taxon>Microscilla</taxon>
    </lineage>
</organism>
<accession>A1ZT66</accession>
<sequence length="41" mass="4685">MLLLLKQYKAASVVEATLYLKCFKPLVAKGLIMKNFPCSYF</sequence>
<evidence type="ECO:0000313" key="1">
    <source>
        <dbReference type="EMBL" id="EAY26456.1"/>
    </source>
</evidence>
<name>A1ZT66_MICM2</name>
<dbReference type="Proteomes" id="UP000004095">
    <property type="component" value="Unassembled WGS sequence"/>
</dbReference>
<proteinExistence type="predicted"/>
<evidence type="ECO:0000313" key="2">
    <source>
        <dbReference type="Proteomes" id="UP000004095"/>
    </source>
</evidence>